<keyword evidence="2" id="KW-1185">Reference proteome</keyword>
<dbReference type="VEuPathDB" id="VectorBase:GAUT006260"/>
<sequence length="189" mass="20640">MLIRTLRNSILKMQPKPVACAEQGAVVVLWRKACCLCRAGCYCFIDVFGFPTLTCRVVGRWSLVPFSVLVPLAFRRYEAGPLAREIRAASTLATLGTHLVDKPLAGDDLWPWFCSLLYIESRAAITVVARQQLRRPLPTTADITADGWCLGGSGNGGGAGVNDDDGDVVCVISAESRDLFLDMFAFLQR</sequence>
<name>A0A1A9UIS4_GLOAU</name>
<evidence type="ECO:0000313" key="1">
    <source>
        <dbReference type="EnsemblMetazoa" id="GAUT006260-PA"/>
    </source>
</evidence>
<organism evidence="1 2">
    <name type="scientific">Glossina austeni</name>
    <name type="common">Savannah tsetse fly</name>
    <dbReference type="NCBI Taxonomy" id="7395"/>
    <lineage>
        <taxon>Eukaryota</taxon>
        <taxon>Metazoa</taxon>
        <taxon>Ecdysozoa</taxon>
        <taxon>Arthropoda</taxon>
        <taxon>Hexapoda</taxon>
        <taxon>Insecta</taxon>
        <taxon>Pterygota</taxon>
        <taxon>Neoptera</taxon>
        <taxon>Endopterygota</taxon>
        <taxon>Diptera</taxon>
        <taxon>Brachycera</taxon>
        <taxon>Muscomorpha</taxon>
        <taxon>Hippoboscoidea</taxon>
        <taxon>Glossinidae</taxon>
        <taxon>Glossina</taxon>
    </lineage>
</organism>
<accession>A0A1A9UIS4</accession>
<dbReference type="Proteomes" id="UP000078200">
    <property type="component" value="Unassembled WGS sequence"/>
</dbReference>
<dbReference type="AlphaFoldDB" id="A0A1A9UIS4"/>
<protein>
    <submittedName>
        <fullName evidence="1">Uncharacterized protein</fullName>
    </submittedName>
</protein>
<evidence type="ECO:0000313" key="2">
    <source>
        <dbReference type="Proteomes" id="UP000078200"/>
    </source>
</evidence>
<dbReference type="EnsemblMetazoa" id="GAUT006260-RA">
    <property type="protein sequence ID" value="GAUT006260-PA"/>
    <property type="gene ID" value="GAUT006260"/>
</dbReference>
<proteinExistence type="predicted"/>
<reference evidence="1" key="1">
    <citation type="submission" date="2020-05" db="UniProtKB">
        <authorList>
            <consortium name="EnsemblMetazoa"/>
        </authorList>
    </citation>
    <scope>IDENTIFICATION</scope>
    <source>
        <strain evidence="1">TTRI</strain>
    </source>
</reference>